<sequence length="285" mass="30062">MDDEPHTERTRSTTTRAIGVPGGTVLARTLGSTTAGTPLVVLTHLAANLDSFDPELVQPLAEHGGVVLLGYRGVGGAGGRARDSIEEMATDALAAIRALGLDRIDLFGLSMGGMVAQEIVERAPGLVEHLVLAGSGPAGGPGLAHMTGVVVRTILRGLVTATDPTTLLFFTRTPTGRRAAAAYRARLARPRADRDRAISPAVFRAQLRAVRRWGDRPLVPTPSGFTRPALLVHGDSDRMVPVTNVDVLRDRFPHASVRIVPDAGHGVVSQDRTAVVDAVRDLLGQ</sequence>
<keyword evidence="3" id="KW-1185">Reference proteome</keyword>
<dbReference type="SUPFAM" id="SSF53474">
    <property type="entry name" value="alpha/beta-Hydrolases"/>
    <property type="match status" value="1"/>
</dbReference>
<organism evidence="2 3">
    <name type="scientific">Curtobacterium aurantiacum</name>
    <dbReference type="NCBI Taxonomy" id="3236919"/>
    <lineage>
        <taxon>Bacteria</taxon>
        <taxon>Bacillati</taxon>
        <taxon>Actinomycetota</taxon>
        <taxon>Actinomycetes</taxon>
        <taxon>Micrococcales</taxon>
        <taxon>Microbacteriaceae</taxon>
        <taxon>Curtobacterium</taxon>
    </lineage>
</organism>
<evidence type="ECO:0000313" key="2">
    <source>
        <dbReference type="EMBL" id="MBT1586502.1"/>
    </source>
</evidence>
<feature type="domain" description="AB hydrolase-1" evidence="1">
    <location>
        <begin position="38"/>
        <end position="267"/>
    </location>
</feature>
<dbReference type="RefSeq" id="WP_214543471.1">
    <property type="nucleotide sequence ID" value="NZ_JAHEWS010000001.1"/>
</dbReference>
<name>A0ABS5VEN9_9MICO</name>
<dbReference type="Gene3D" id="3.40.50.1820">
    <property type="entry name" value="alpha/beta hydrolase"/>
    <property type="match status" value="1"/>
</dbReference>
<reference evidence="2 3" key="1">
    <citation type="submission" date="2021-05" db="EMBL/GenBank/DDBJ databases">
        <title>Whole genome sequence of Curtobacterium flaccumfaciens pv. flaccumfaciens strain CFBP 8819.</title>
        <authorList>
            <person name="Osdaghi E."/>
            <person name="Taghouti G."/>
            <person name="Portier P."/>
            <person name="Fazliarab A."/>
            <person name="Taghavi S.M."/>
            <person name="Briand M."/>
            <person name="Le-Saux M."/>
            <person name="Jacques M.-A."/>
        </authorList>
    </citation>
    <scope>NUCLEOTIDE SEQUENCE [LARGE SCALE GENOMIC DNA]</scope>
    <source>
        <strain evidence="2 3">CFBP 8819</strain>
    </source>
</reference>
<dbReference type="GO" id="GO:0016787">
    <property type="term" value="F:hydrolase activity"/>
    <property type="evidence" value="ECO:0007669"/>
    <property type="project" value="UniProtKB-KW"/>
</dbReference>
<dbReference type="PANTHER" id="PTHR43433:SF5">
    <property type="entry name" value="AB HYDROLASE-1 DOMAIN-CONTAINING PROTEIN"/>
    <property type="match status" value="1"/>
</dbReference>
<dbReference type="InterPro" id="IPR050471">
    <property type="entry name" value="AB_hydrolase"/>
</dbReference>
<keyword evidence="2" id="KW-0378">Hydrolase</keyword>
<dbReference type="Proteomes" id="UP001519641">
    <property type="component" value="Unassembled WGS sequence"/>
</dbReference>
<protein>
    <submittedName>
        <fullName evidence="2">Alpha/beta hydrolase</fullName>
    </submittedName>
</protein>
<dbReference type="PRINTS" id="PR00111">
    <property type="entry name" value="ABHYDROLASE"/>
</dbReference>
<dbReference type="EMBL" id="JAHEWS010000001">
    <property type="protein sequence ID" value="MBT1586502.1"/>
    <property type="molecule type" value="Genomic_DNA"/>
</dbReference>
<accession>A0ABS5VEN9</accession>
<evidence type="ECO:0000259" key="1">
    <source>
        <dbReference type="Pfam" id="PF00561"/>
    </source>
</evidence>
<dbReference type="InterPro" id="IPR000073">
    <property type="entry name" value="AB_hydrolase_1"/>
</dbReference>
<proteinExistence type="predicted"/>
<dbReference type="PANTHER" id="PTHR43433">
    <property type="entry name" value="HYDROLASE, ALPHA/BETA FOLD FAMILY PROTEIN"/>
    <property type="match status" value="1"/>
</dbReference>
<comment type="caution">
    <text evidence="2">The sequence shown here is derived from an EMBL/GenBank/DDBJ whole genome shotgun (WGS) entry which is preliminary data.</text>
</comment>
<dbReference type="InterPro" id="IPR029058">
    <property type="entry name" value="AB_hydrolase_fold"/>
</dbReference>
<dbReference type="Pfam" id="PF00561">
    <property type="entry name" value="Abhydrolase_1"/>
    <property type="match status" value="1"/>
</dbReference>
<gene>
    <name evidence="2" type="ORF">KK097_01575</name>
</gene>
<evidence type="ECO:0000313" key="3">
    <source>
        <dbReference type="Proteomes" id="UP001519641"/>
    </source>
</evidence>